<feature type="region of interest" description="Disordered" evidence="1">
    <location>
        <begin position="1"/>
        <end position="82"/>
    </location>
</feature>
<dbReference type="EMBL" id="JALXKZ020000003">
    <property type="protein sequence ID" value="MCV7628355.1"/>
    <property type="molecule type" value="Genomic_DNA"/>
</dbReference>
<feature type="compositionally biased region" description="Low complexity" evidence="1">
    <location>
        <begin position="28"/>
        <end position="40"/>
    </location>
</feature>
<organism evidence="2 3">
    <name type="scientific">Micrococcus luteus</name>
    <name type="common">Micrococcus lysodeikticus</name>
    <dbReference type="NCBI Taxonomy" id="1270"/>
    <lineage>
        <taxon>Bacteria</taxon>
        <taxon>Bacillati</taxon>
        <taxon>Actinomycetota</taxon>
        <taxon>Actinomycetes</taxon>
        <taxon>Micrococcales</taxon>
        <taxon>Micrococcaceae</taxon>
        <taxon>Micrococcus</taxon>
    </lineage>
</organism>
<dbReference type="Proteomes" id="UP001205867">
    <property type="component" value="Unassembled WGS sequence"/>
</dbReference>
<feature type="compositionally biased region" description="Basic and acidic residues" evidence="1">
    <location>
        <begin position="192"/>
        <end position="211"/>
    </location>
</feature>
<proteinExistence type="predicted"/>
<name>A0AAP3AHT7_MICLU</name>
<accession>A0AAP3AHT7</accession>
<sequence length="271" mass="28293">MTTNTPQNAHGSSAEGRDAKDQAKDKAQQAAGEAQGQAKAVAHDAKDKAQDLAATAKHEAGQVKDEAADQVQSLVGSAQEQVGAQVQTQQERLAGQVRSYTDDLHRVVSGEQPQTDLVRRGVASVADRAEALTQRLETASPQDLLQDVRGFAARRPGTFLALALGAGLVAGRLTRGIRDAAQPDSAASTAPRRHETRPEAVHADVTPHHLDSQAPAYSSDSLSQADGRVADGAGPRRAAGVGDIPYGTQAPVQQGLTAERPFDQTRPGGDA</sequence>
<evidence type="ECO:0000313" key="2">
    <source>
        <dbReference type="EMBL" id="MCV7628355.1"/>
    </source>
</evidence>
<feature type="compositionally biased region" description="Polar residues" evidence="1">
    <location>
        <begin position="215"/>
        <end position="224"/>
    </location>
</feature>
<comment type="caution">
    <text evidence="2">The sequence shown here is derived from an EMBL/GenBank/DDBJ whole genome shotgun (WGS) entry which is preliminary data.</text>
</comment>
<reference evidence="2" key="1">
    <citation type="submission" date="2023-06" db="EMBL/GenBank/DDBJ databases">
        <title>lsaBGC provides a comprehensive framework for evolutionary analysis of biosynthetic gene clusters within focal taxa.</title>
        <authorList>
            <person name="Salamzade R."/>
            <person name="Sandstrom S."/>
            <person name="Kalan L.R."/>
        </authorList>
    </citation>
    <scope>NUCLEOTIDE SEQUENCE</scope>
    <source>
        <strain evidence="2">P3-SID899</strain>
    </source>
</reference>
<dbReference type="AlphaFoldDB" id="A0AAP3AHT7"/>
<protein>
    <recommendedName>
        <fullName evidence="4">DUF3618 domain-containing protein</fullName>
    </recommendedName>
</protein>
<feature type="compositionally biased region" description="Polar residues" evidence="1">
    <location>
        <begin position="1"/>
        <end position="11"/>
    </location>
</feature>
<feature type="compositionally biased region" description="Basic and acidic residues" evidence="1">
    <location>
        <begin position="15"/>
        <end position="27"/>
    </location>
</feature>
<feature type="compositionally biased region" description="Basic and acidic residues" evidence="1">
    <location>
        <begin position="41"/>
        <end position="67"/>
    </location>
</feature>
<gene>
    <name evidence="2" type="ORF">M3A82_003205</name>
</gene>
<evidence type="ECO:0000313" key="3">
    <source>
        <dbReference type="Proteomes" id="UP001205867"/>
    </source>
</evidence>
<feature type="region of interest" description="Disordered" evidence="1">
    <location>
        <begin position="180"/>
        <end position="271"/>
    </location>
</feature>
<evidence type="ECO:0008006" key="4">
    <source>
        <dbReference type="Google" id="ProtNLM"/>
    </source>
</evidence>
<dbReference type="RefSeq" id="WP_049158878.1">
    <property type="nucleotide sequence ID" value="NZ_JAHHXH010000005.1"/>
</dbReference>
<evidence type="ECO:0000256" key="1">
    <source>
        <dbReference type="SAM" id="MobiDB-lite"/>
    </source>
</evidence>